<dbReference type="InterPro" id="IPR002142">
    <property type="entry name" value="Peptidase_S49"/>
</dbReference>
<dbReference type="GO" id="GO:0008233">
    <property type="term" value="F:peptidase activity"/>
    <property type="evidence" value="ECO:0007669"/>
    <property type="project" value="InterPro"/>
</dbReference>
<dbReference type="GO" id="GO:0006508">
    <property type="term" value="P:proteolysis"/>
    <property type="evidence" value="ECO:0007669"/>
    <property type="project" value="InterPro"/>
</dbReference>
<dbReference type="InterPro" id="IPR029045">
    <property type="entry name" value="ClpP/crotonase-like_dom_sf"/>
</dbReference>
<sequence>VETSSGSERMQNYQLGMAAGDRAVHWGASWNWSGGADGLALRENGLALGTIMRPNRNVSWGLTGYFENGVNPHEGVFDVGWRPFGEAWLTLFGDYSIVEGQTLEDGQWGVGAEVRPMAGFHVGASYREQDRTDSEFRLNIGLTFDQVGFHVQPQYHDGDHTRTSYLVRMNPPYAGLPVSKQLRGSQAPNRVVPVSLENKVLTYQKDLWFDDSRIAWLDLARHLEVIRTEPSVMGVAVNVSSFRGRPSLVWELREKLQELRRSGKQVYVYGDRMNFSLYYLASVADYVVLDPQGDIEIPGLVLHRTYLAGVLEKLGLGAEEWRFFSHKTAFQTLTRTDMSDADREQLQRVVDVIYETRRDAICESRGFETAYFDGLVDDAVYINPQEAVDKRLVDALGRWGDLQEWVKEDTDGSFASLPGDAKPRVYPDHRWGMPPEIALVYALGECAMDSGIRGRATSKYMERLRKKGVSAVVLRADSPGGDPLASDLIGGEVRKLVDADVPVVVSQGDVAASGGYWISMDGSEVLTTPMTVTGSIGVIAGWVWDEGFGEKTGLSADGVKRGKHADLFGGFRVPLLGYKVPLRNLDAGEKERVKEQILNMYDGFVTAVSEGRSLDEDAVRQIAEGRVWMGEDAIHLGLCDRVGTLEDAIASAKARAGLEPDEEVRITEYPPRNRFTLPSLMPALPGVSALGIGTRPTSVPSEAVQLDYALQYLQMLTGAGMNGRPLLMAPPEFLPDEWLSLGQ</sequence>
<accession>A0A7Y2E8B4</accession>
<feature type="domain" description="Peptidase S49" evidence="1">
    <location>
        <begin position="497"/>
        <end position="658"/>
    </location>
</feature>
<comment type="caution">
    <text evidence="2">The sequence shown here is derived from an EMBL/GenBank/DDBJ whole genome shotgun (WGS) entry which is preliminary data.</text>
</comment>
<dbReference type="Pfam" id="PF01343">
    <property type="entry name" value="Peptidase_S49"/>
    <property type="match status" value="2"/>
</dbReference>
<feature type="domain" description="Peptidase S49" evidence="1">
    <location>
        <begin position="259"/>
        <end position="409"/>
    </location>
</feature>
<dbReference type="Proteomes" id="UP000547674">
    <property type="component" value="Unassembled WGS sequence"/>
</dbReference>
<dbReference type="InterPro" id="IPR047272">
    <property type="entry name" value="S49_SppA_C"/>
</dbReference>
<evidence type="ECO:0000259" key="1">
    <source>
        <dbReference type="Pfam" id="PF01343"/>
    </source>
</evidence>
<evidence type="ECO:0000313" key="3">
    <source>
        <dbReference type="Proteomes" id="UP000547674"/>
    </source>
</evidence>
<evidence type="ECO:0000313" key="2">
    <source>
        <dbReference type="EMBL" id="NNF05220.1"/>
    </source>
</evidence>
<dbReference type="CDD" id="cd07023">
    <property type="entry name" value="S49_Sppa_N_C"/>
    <property type="match status" value="1"/>
</dbReference>
<dbReference type="EMBL" id="JABDJR010000015">
    <property type="protein sequence ID" value="NNF05220.1"/>
    <property type="molecule type" value="Genomic_DNA"/>
</dbReference>
<proteinExistence type="predicted"/>
<organism evidence="2 3">
    <name type="scientific">Eiseniibacteriota bacterium</name>
    <dbReference type="NCBI Taxonomy" id="2212470"/>
    <lineage>
        <taxon>Bacteria</taxon>
        <taxon>Candidatus Eiseniibacteriota</taxon>
    </lineage>
</organism>
<protein>
    <recommendedName>
        <fullName evidence="1">Peptidase S49 domain-containing protein</fullName>
    </recommendedName>
</protein>
<reference evidence="2 3" key="1">
    <citation type="submission" date="2020-03" db="EMBL/GenBank/DDBJ databases">
        <title>Metabolic flexibility allows generalist bacteria to become dominant in a frequently disturbed ecosystem.</title>
        <authorList>
            <person name="Chen Y.-J."/>
            <person name="Leung P.M."/>
            <person name="Bay S.K."/>
            <person name="Hugenholtz P."/>
            <person name="Kessler A.J."/>
            <person name="Shelley G."/>
            <person name="Waite D.W."/>
            <person name="Cook P.L."/>
            <person name="Greening C."/>
        </authorList>
    </citation>
    <scope>NUCLEOTIDE SEQUENCE [LARGE SCALE GENOMIC DNA]</scope>
    <source>
        <strain evidence="2">SS_bin_28</strain>
    </source>
</reference>
<dbReference type="PANTHER" id="PTHR33209">
    <property type="entry name" value="PROTEASE 4"/>
    <property type="match status" value="1"/>
</dbReference>
<dbReference type="Gene3D" id="6.20.330.10">
    <property type="match status" value="1"/>
</dbReference>
<name>A0A7Y2E8B4_UNCEI</name>
<dbReference type="PANTHER" id="PTHR33209:SF2">
    <property type="entry name" value="CHROMOSOME UNDETERMINED SCAFFOLD_55, WHOLE GENOME SHOTGUN SEQUENCE"/>
    <property type="match status" value="1"/>
</dbReference>
<dbReference type="AlphaFoldDB" id="A0A7Y2E8B4"/>
<gene>
    <name evidence="2" type="ORF">HKN21_00535</name>
</gene>
<dbReference type="SUPFAM" id="SSF52096">
    <property type="entry name" value="ClpP/crotonase"/>
    <property type="match status" value="2"/>
</dbReference>
<dbReference type="Gene3D" id="3.90.226.10">
    <property type="entry name" value="2-enoyl-CoA Hydratase, Chain A, domain 1"/>
    <property type="match status" value="3"/>
</dbReference>
<feature type="non-terminal residue" evidence="2">
    <location>
        <position position="1"/>
    </location>
</feature>